<sequence>MRFSKTLLIHVGAISLYLLGVAAWGSIFYSDVQPTIVNSAIGVVVCYFACLTLLPKPRPAILKQKRYQVLAVLLGCYCIQIVLIAFLRIDYSRPILLSGFIFSFVWLAGFRLFQIRSMGLKLHSFSSVESSLFSDFENVHLIPTGKETLVTSIGLGVVSDFHKPLSDNDKRLLAECSLHDIPIYHADLLLERLSKTVETEKLNPISISLFNPNPIYLKAKQAIETSLVLIAIPLWLPAACIITFLIKASDPNEPALFKQLRTGYKGKRFSMYKFRTMSSSEDEHESFATSQQHRVSKLGGWLRKTRLDEIPQFVNVLKGDMSLVGPRPEQPGLAEQFQQTIPFYGYRHSVKPGITGWAQTEQGYTDDEDSTSTKLSYDLYYIKNQNIHLDLYILIKP</sequence>
<dbReference type="PANTHER" id="PTHR30576:SF0">
    <property type="entry name" value="UNDECAPRENYL-PHOSPHATE N-ACETYLGALACTOSAMINYL 1-PHOSPHATE TRANSFERASE-RELATED"/>
    <property type="match status" value="1"/>
</dbReference>
<dbReference type="PANTHER" id="PTHR30576">
    <property type="entry name" value="COLANIC BIOSYNTHESIS UDP-GLUCOSE LIPID CARRIER TRANSFERASE"/>
    <property type="match status" value="1"/>
</dbReference>
<feature type="domain" description="Bacterial sugar transferase" evidence="2">
    <location>
        <begin position="220"/>
        <end position="396"/>
    </location>
</feature>
<dbReference type="EMBL" id="BBRZ01000105">
    <property type="protein sequence ID" value="GAM58803.1"/>
    <property type="molecule type" value="Genomic_DNA"/>
</dbReference>
<evidence type="ECO:0000313" key="3">
    <source>
        <dbReference type="EMBL" id="GAM58803.1"/>
    </source>
</evidence>
<keyword evidence="4" id="KW-1185">Reference proteome</keyword>
<dbReference type="AlphaFoldDB" id="A0A0B8P6C7"/>
<dbReference type="Proteomes" id="UP000031671">
    <property type="component" value="Unassembled WGS sequence"/>
</dbReference>
<reference evidence="3 4" key="1">
    <citation type="submission" date="2015-01" db="EMBL/GenBank/DDBJ databases">
        <title>Vibrio sp. C1 JCM 19231 whole genome shotgun sequence.</title>
        <authorList>
            <person name="Sawabe T."/>
            <person name="Meirelles P."/>
            <person name="Feng G."/>
            <person name="Sayaka M."/>
            <person name="Hattori M."/>
            <person name="Ohkuma M."/>
        </authorList>
    </citation>
    <scope>NUCLEOTIDE SEQUENCE [LARGE SCALE GENOMIC DNA]</scope>
    <source>
        <strain evidence="4">JCM 19231</strain>
    </source>
</reference>
<dbReference type="Pfam" id="PF02397">
    <property type="entry name" value="Bac_transf"/>
    <property type="match status" value="1"/>
</dbReference>
<accession>A0A0B8P6C7</accession>
<keyword evidence="3" id="KW-0808">Transferase</keyword>
<gene>
    <name evidence="3" type="ORF">JCM19231_18</name>
</gene>
<protein>
    <submittedName>
        <fullName evidence="3">Bacterial sugar transferase</fullName>
    </submittedName>
</protein>
<evidence type="ECO:0000259" key="2">
    <source>
        <dbReference type="Pfam" id="PF02397"/>
    </source>
</evidence>
<dbReference type="InterPro" id="IPR003362">
    <property type="entry name" value="Bact_transf"/>
</dbReference>
<proteinExistence type="inferred from homology"/>
<reference evidence="3 4" key="2">
    <citation type="submission" date="2015-01" db="EMBL/GenBank/DDBJ databases">
        <authorList>
            <consortium name="NBRP consortium"/>
            <person name="Sawabe T."/>
            <person name="Meirelles P."/>
            <person name="Feng G."/>
            <person name="Sayaka M."/>
            <person name="Hattori M."/>
            <person name="Ohkuma M."/>
        </authorList>
    </citation>
    <scope>NUCLEOTIDE SEQUENCE [LARGE SCALE GENOMIC DNA]</scope>
    <source>
        <strain evidence="4">JCM 19231</strain>
    </source>
</reference>
<comment type="similarity">
    <text evidence="1">Belongs to the bacterial sugar transferase family.</text>
</comment>
<comment type="caution">
    <text evidence="3">The sequence shown here is derived from an EMBL/GenBank/DDBJ whole genome shotgun (WGS) entry which is preliminary data.</text>
</comment>
<evidence type="ECO:0000313" key="4">
    <source>
        <dbReference type="Proteomes" id="UP000031671"/>
    </source>
</evidence>
<evidence type="ECO:0000256" key="1">
    <source>
        <dbReference type="ARBA" id="ARBA00006464"/>
    </source>
</evidence>
<name>A0A0B8P6C7_9VIBR</name>
<organism evidence="3 4">
    <name type="scientific">Vibrio ishigakensis</name>
    <dbReference type="NCBI Taxonomy" id="1481914"/>
    <lineage>
        <taxon>Bacteria</taxon>
        <taxon>Pseudomonadati</taxon>
        <taxon>Pseudomonadota</taxon>
        <taxon>Gammaproteobacteria</taxon>
        <taxon>Vibrionales</taxon>
        <taxon>Vibrionaceae</taxon>
        <taxon>Vibrio</taxon>
    </lineage>
</organism>
<dbReference type="GO" id="GO:0016780">
    <property type="term" value="F:phosphotransferase activity, for other substituted phosphate groups"/>
    <property type="evidence" value="ECO:0007669"/>
    <property type="project" value="TreeGrafter"/>
</dbReference>